<protein>
    <submittedName>
        <fullName evidence="2">Uncharacterized protein</fullName>
    </submittedName>
</protein>
<evidence type="ECO:0000313" key="3">
    <source>
        <dbReference type="Proteomes" id="UP001159363"/>
    </source>
</evidence>
<organism evidence="2 3">
    <name type="scientific">Dryococelus australis</name>
    <dbReference type="NCBI Taxonomy" id="614101"/>
    <lineage>
        <taxon>Eukaryota</taxon>
        <taxon>Metazoa</taxon>
        <taxon>Ecdysozoa</taxon>
        <taxon>Arthropoda</taxon>
        <taxon>Hexapoda</taxon>
        <taxon>Insecta</taxon>
        <taxon>Pterygota</taxon>
        <taxon>Neoptera</taxon>
        <taxon>Polyneoptera</taxon>
        <taxon>Phasmatodea</taxon>
        <taxon>Verophasmatodea</taxon>
        <taxon>Anareolatae</taxon>
        <taxon>Phasmatidae</taxon>
        <taxon>Eurycanthinae</taxon>
        <taxon>Dryococelus</taxon>
    </lineage>
</organism>
<evidence type="ECO:0000256" key="1">
    <source>
        <dbReference type="SAM" id="MobiDB-lite"/>
    </source>
</evidence>
<feature type="region of interest" description="Disordered" evidence="1">
    <location>
        <begin position="349"/>
        <end position="394"/>
    </location>
</feature>
<feature type="compositionally biased region" description="Basic and acidic residues" evidence="1">
    <location>
        <begin position="350"/>
        <end position="363"/>
    </location>
</feature>
<feature type="region of interest" description="Disordered" evidence="1">
    <location>
        <begin position="1"/>
        <end position="20"/>
    </location>
</feature>
<evidence type="ECO:0000313" key="2">
    <source>
        <dbReference type="EMBL" id="KAJ8894546.1"/>
    </source>
</evidence>
<proteinExistence type="predicted"/>
<sequence>MKGRGETGDPRENPPTDGIVRHDSHILKCSFCREQPISDKDDIGARIKGSVAAKRKAQDWRVGSLLVRLQAPVYPKLLCSFKTQERWSDTGTEKTPLLRQTDWNVPTLFRVLEAVLIERLSAIGHTHLCQRDWPISAYSSPIADRQAVNLKACSHHNNTQQHDVTGQQYVVTLFANQRPVTDSPSMRNLFVALCVSDTGDTSTHAQWPIAPTPETRNGLASSPLLRSTLHITSIDRYRRDLSFDAEISALEHRSGEISCPEIFRQCRELPAHARRQFKVIQASHPYARARSRFLSIMLLKAVHDEMITIEINLRKMSLSVILKESRPSTVSCHRTHRHEAQKYFLSQDQLRPDNMGDPRENLADQRASSGTISTYENSRATPRGIEPGSPRCEARSLTTTPLQRISVRRHCRLSVEPRANKLQPVRYARGQLLKIDYSLSARRSFDWLHYAKVLSVRVTSCPEDSPRYPPPTPLTIHPLNCLCCAPLCTVVHAFTPDKLTRKLMTVSGGSMLAERLDCPPPTKANRIQSPAGSLRIFVSGNRAGRCRWSIVFFRGVRRYSLGPLDAKSAVEFLFDAIPSSRTFRNMWQSPVRRASRIQSVNGYALIKGTATRNFVPVVRAGLVPDWLACWLGWLPAGKVSHRALIGERSSHVLLECGALSHWCEIIDLVKLCQSEAEGYPGGGVFSRTSGKCEVTANGPHLTNPTTNCLRHSTLN</sequence>
<keyword evidence="3" id="KW-1185">Reference proteome</keyword>
<gene>
    <name evidence="2" type="ORF">PR048_007203</name>
</gene>
<dbReference type="EMBL" id="JARBHB010000002">
    <property type="protein sequence ID" value="KAJ8894546.1"/>
    <property type="molecule type" value="Genomic_DNA"/>
</dbReference>
<feature type="compositionally biased region" description="Polar residues" evidence="1">
    <location>
        <begin position="366"/>
        <end position="380"/>
    </location>
</feature>
<dbReference type="Proteomes" id="UP001159363">
    <property type="component" value="Chromosome 2"/>
</dbReference>
<comment type="caution">
    <text evidence="2">The sequence shown here is derived from an EMBL/GenBank/DDBJ whole genome shotgun (WGS) entry which is preliminary data.</text>
</comment>
<reference evidence="2 3" key="1">
    <citation type="submission" date="2023-02" db="EMBL/GenBank/DDBJ databases">
        <title>LHISI_Scaffold_Assembly.</title>
        <authorList>
            <person name="Stuart O.P."/>
            <person name="Cleave R."/>
            <person name="Magrath M.J.L."/>
            <person name="Mikheyev A.S."/>
        </authorList>
    </citation>
    <scope>NUCLEOTIDE SEQUENCE [LARGE SCALE GENOMIC DNA]</scope>
    <source>
        <strain evidence="2">Daus_M_001</strain>
        <tissue evidence="2">Leg muscle</tissue>
    </source>
</reference>
<name>A0ABQ9IDZ2_9NEOP</name>
<accession>A0ABQ9IDZ2</accession>